<evidence type="ECO:0000256" key="5">
    <source>
        <dbReference type="ARBA" id="ARBA00023163"/>
    </source>
</evidence>
<proteinExistence type="predicted"/>
<organism evidence="10 11">
    <name type="scientific">Caldicellulosiruptor changbaiensis</name>
    <dbReference type="NCBI Taxonomy" id="1222016"/>
    <lineage>
        <taxon>Bacteria</taxon>
        <taxon>Bacillati</taxon>
        <taxon>Bacillota</taxon>
        <taxon>Bacillota incertae sedis</taxon>
        <taxon>Caldicellulosiruptorales</taxon>
        <taxon>Caldicellulosiruptoraceae</taxon>
        <taxon>Caldicellulosiruptor</taxon>
    </lineage>
</organism>
<dbReference type="InterPro" id="IPR036388">
    <property type="entry name" value="WH-like_DNA-bd_sf"/>
</dbReference>
<keyword evidence="3" id="KW-0805">Transcription regulation</keyword>
<evidence type="ECO:0000259" key="9">
    <source>
        <dbReference type="PROSITE" id="PS51755"/>
    </source>
</evidence>
<protein>
    <submittedName>
        <fullName evidence="10">Response regulator transcription factor</fullName>
    </submittedName>
</protein>
<evidence type="ECO:0000256" key="1">
    <source>
        <dbReference type="ARBA" id="ARBA00022553"/>
    </source>
</evidence>
<sequence>MKILLVEDEEKLRKIIKLYLEKEGFEVEEASDGNEAIEKFQPSMYSVVILDVMLPQKDGWSVLREIRKKDDTPVIMLTARGEDDDKIFGFELGADDYVVKPVSPKEIVARVKAILKRTKKPSSNDILFIDKAAREVYVKGQKINLTQKEYELLLYLYERQNIALSREQILNSVWGYEYYGDLRTVDTHIKNLREKLGDLRDYIKTVRGYGYKFEVKK</sequence>
<dbReference type="Proteomes" id="UP000282930">
    <property type="component" value="Chromosome"/>
</dbReference>
<dbReference type="SMART" id="SM00448">
    <property type="entry name" value="REC"/>
    <property type="match status" value="1"/>
</dbReference>
<dbReference type="Gene3D" id="3.40.50.2300">
    <property type="match status" value="1"/>
</dbReference>
<evidence type="ECO:0000256" key="7">
    <source>
        <dbReference type="PROSITE-ProRule" id="PRU01091"/>
    </source>
</evidence>
<dbReference type="AlphaFoldDB" id="A0A3T0D2N3"/>
<dbReference type="RefSeq" id="WP_127350974.1">
    <property type="nucleotide sequence ID" value="NZ_CP034791.1"/>
</dbReference>
<evidence type="ECO:0000259" key="8">
    <source>
        <dbReference type="PROSITE" id="PS50110"/>
    </source>
</evidence>
<dbReference type="SUPFAM" id="SSF46894">
    <property type="entry name" value="C-terminal effector domain of the bipartite response regulators"/>
    <property type="match status" value="1"/>
</dbReference>
<dbReference type="Gene3D" id="6.10.250.690">
    <property type="match status" value="1"/>
</dbReference>
<dbReference type="InterPro" id="IPR011006">
    <property type="entry name" value="CheY-like_superfamily"/>
</dbReference>
<dbReference type="GO" id="GO:0000156">
    <property type="term" value="F:phosphorelay response regulator activity"/>
    <property type="evidence" value="ECO:0007669"/>
    <property type="project" value="TreeGrafter"/>
</dbReference>
<dbReference type="KEGG" id="ccha:ELD05_00820"/>
<dbReference type="Gene3D" id="1.10.10.10">
    <property type="entry name" value="Winged helix-like DNA-binding domain superfamily/Winged helix DNA-binding domain"/>
    <property type="match status" value="1"/>
</dbReference>
<accession>A0A3T0D2N3</accession>
<dbReference type="SMART" id="SM00862">
    <property type="entry name" value="Trans_reg_C"/>
    <property type="match status" value="1"/>
</dbReference>
<dbReference type="PROSITE" id="PS50110">
    <property type="entry name" value="RESPONSE_REGULATORY"/>
    <property type="match status" value="1"/>
</dbReference>
<keyword evidence="11" id="KW-1185">Reference proteome</keyword>
<dbReference type="InterPro" id="IPR001867">
    <property type="entry name" value="OmpR/PhoB-type_DNA-bd"/>
</dbReference>
<dbReference type="FunFam" id="1.10.10.10:FF:000018">
    <property type="entry name" value="DNA-binding response regulator ResD"/>
    <property type="match status" value="1"/>
</dbReference>
<gene>
    <name evidence="10" type="ORF">ELD05_00820</name>
</gene>
<dbReference type="InterPro" id="IPR039420">
    <property type="entry name" value="WalR-like"/>
</dbReference>
<dbReference type="Pfam" id="PF00072">
    <property type="entry name" value="Response_reg"/>
    <property type="match status" value="1"/>
</dbReference>
<dbReference type="InterPro" id="IPR016032">
    <property type="entry name" value="Sig_transdc_resp-reg_C-effctor"/>
</dbReference>
<feature type="DNA-binding region" description="OmpR/PhoB-type" evidence="7">
    <location>
        <begin position="118"/>
        <end position="215"/>
    </location>
</feature>
<feature type="domain" description="Response regulatory" evidence="8">
    <location>
        <begin position="2"/>
        <end position="115"/>
    </location>
</feature>
<evidence type="ECO:0000313" key="11">
    <source>
        <dbReference type="Proteomes" id="UP000282930"/>
    </source>
</evidence>
<evidence type="ECO:0000256" key="6">
    <source>
        <dbReference type="PROSITE-ProRule" id="PRU00169"/>
    </source>
</evidence>
<keyword evidence="1 6" id="KW-0597">Phosphoprotein</keyword>
<dbReference type="PANTHER" id="PTHR48111">
    <property type="entry name" value="REGULATOR OF RPOS"/>
    <property type="match status" value="1"/>
</dbReference>
<dbReference type="EMBL" id="CP034791">
    <property type="protein sequence ID" value="AZT89344.1"/>
    <property type="molecule type" value="Genomic_DNA"/>
</dbReference>
<evidence type="ECO:0000256" key="3">
    <source>
        <dbReference type="ARBA" id="ARBA00023015"/>
    </source>
</evidence>
<dbReference type="GO" id="GO:0006355">
    <property type="term" value="P:regulation of DNA-templated transcription"/>
    <property type="evidence" value="ECO:0007669"/>
    <property type="project" value="InterPro"/>
</dbReference>
<name>A0A3T0D2N3_9FIRM</name>
<evidence type="ECO:0000313" key="10">
    <source>
        <dbReference type="EMBL" id="AZT89344.1"/>
    </source>
</evidence>
<dbReference type="CDD" id="cd00383">
    <property type="entry name" value="trans_reg_C"/>
    <property type="match status" value="1"/>
</dbReference>
<evidence type="ECO:0000256" key="2">
    <source>
        <dbReference type="ARBA" id="ARBA00023012"/>
    </source>
</evidence>
<feature type="modified residue" description="4-aspartylphosphate" evidence="6">
    <location>
        <position position="51"/>
    </location>
</feature>
<dbReference type="CDD" id="cd17574">
    <property type="entry name" value="REC_OmpR"/>
    <property type="match status" value="1"/>
</dbReference>
<keyword evidence="4 7" id="KW-0238">DNA-binding</keyword>
<keyword evidence="2" id="KW-0902">Two-component regulatory system</keyword>
<dbReference type="PANTHER" id="PTHR48111:SF73">
    <property type="entry name" value="ALKALINE PHOSPHATASE SYNTHESIS TRANSCRIPTIONAL REGULATORY PROTEIN PHOP"/>
    <property type="match status" value="1"/>
</dbReference>
<dbReference type="GO" id="GO:0000976">
    <property type="term" value="F:transcription cis-regulatory region binding"/>
    <property type="evidence" value="ECO:0007669"/>
    <property type="project" value="TreeGrafter"/>
</dbReference>
<dbReference type="Pfam" id="PF00486">
    <property type="entry name" value="Trans_reg_C"/>
    <property type="match status" value="1"/>
</dbReference>
<dbReference type="SUPFAM" id="SSF52172">
    <property type="entry name" value="CheY-like"/>
    <property type="match status" value="1"/>
</dbReference>
<dbReference type="GO" id="GO:0032993">
    <property type="term" value="C:protein-DNA complex"/>
    <property type="evidence" value="ECO:0007669"/>
    <property type="project" value="TreeGrafter"/>
</dbReference>
<dbReference type="PROSITE" id="PS51755">
    <property type="entry name" value="OMPR_PHOB"/>
    <property type="match status" value="1"/>
</dbReference>
<keyword evidence="5" id="KW-0804">Transcription</keyword>
<feature type="domain" description="OmpR/PhoB-type" evidence="9">
    <location>
        <begin position="118"/>
        <end position="215"/>
    </location>
</feature>
<reference evidence="10 11" key="1">
    <citation type="submission" date="2018-12" db="EMBL/GenBank/DDBJ databases">
        <title>Genome sequence from the cellulolytic species, Caldicellulosiruptor changbaiensis.</title>
        <authorList>
            <person name="Blumer-Schuette S.E."/>
            <person name="Mendoza C."/>
        </authorList>
    </citation>
    <scope>NUCLEOTIDE SEQUENCE [LARGE SCALE GENOMIC DNA]</scope>
    <source>
        <strain evidence="10 11">CBS-Z</strain>
    </source>
</reference>
<dbReference type="FunFam" id="3.40.50.2300:FF:000001">
    <property type="entry name" value="DNA-binding response regulator PhoB"/>
    <property type="match status" value="1"/>
</dbReference>
<dbReference type="GO" id="GO:0005829">
    <property type="term" value="C:cytosol"/>
    <property type="evidence" value="ECO:0007669"/>
    <property type="project" value="TreeGrafter"/>
</dbReference>
<dbReference type="InterPro" id="IPR001789">
    <property type="entry name" value="Sig_transdc_resp-reg_receiver"/>
</dbReference>
<evidence type="ECO:0000256" key="4">
    <source>
        <dbReference type="ARBA" id="ARBA00023125"/>
    </source>
</evidence>